<name>A0A1B1K5V4_RHOOP</name>
<dbReference type="AlphaFoldDB" id="A0A1B1K5V4"/>
<evidence type="ECO:0000313" key="2">
    <source>
        <dbReference type="Proteomes" id="UP000186108"/>
    </source>
</evidence>
<dbReference type="InterPro" id="IPR009936">
    <property type="entry name" value="DUF1468"/>
</dbReference>
<dbReference type="RefSeq" id="WP_005265084.1">
    <property type="nucleotide sequence ID" value="NZ_CP009111.1"/>
</dbReference>
<gene>
    <name evidence="1" type="ORF">R1CP_16200</name>
</gene>
<protein>
    <submittedName>
        <fullName evidence="1">Uncharacterized protein</fullName>
    </submittedName>
</protein>
<dbReference type="EMBL" id="CP009111">
    <property type="protein sequence ID" value="ANS27928.1"/>
    <property type="molecule type" value="Genomic_DNA"/>
</dbReference>
<evidence type="ECO:0000313" key="1">
    <source>
        <dbReference type="EMBL" id="ANS27928.1"/>
    </source>
</evidence>
<organism evidence="1 2">
    <name type="scientific">Rhodococcus opacus</name>
    <name type="common">Nocardia opaca</name>
    <dbReference type="NCBI Taxonomy" id="37919"/>
    <lineage>
        <taxon>Bacteria</taxon>
        <taxon>Bacillati</taxon>
        <taxon>Actinomycetota</taxon>
        <taxon>Actinomycetes</taxon>
        <taxon>Mycobacteriales</taxon>
        <taxon>Nocardiaceae</taxon>
        <taxon>Rhodococcus</taxon>
    </lineage>
</organism>
<reference evidence="1 2" key="1">
    <citation type="submission" date="2014-07" db="EMBL/GenBank/DDBJ databases">
        <authorList>
            <person name="Zhang J.E."/>
            <person name="Yang H."/>
            <person name="Guo J."/>
            <person name="Deng Z."/>
            <person name="Luo H."/>
            <person name="Luo M."/>
            <person name="Zhao B."/>
        </authorList>
    </citation>
    <scope>NUCLEOTIDE SEQUENCE [LARGE SCALE GENOMIC DNA]</scope>
    <source>
        <strain evidence="1 2">1CP</strain>
    </source>
</reference>
<dbReference type="Pfam" id="PF07331">
    <property type="entry name" value="TctB"/>
    <property type="match status" value="1"/>
</dbReference>
<dbReference type="PATRIC" id="fig|37919.13.peg.3344"/>
<proteinExistence type="predicted"/>
<sequence>MSIIHSHAVPSTSASQRRRFWTGRSEFVVVALLYVLAVCFTIGTVSMHVLGTAVPGPQFFPIIVCAVLYGTATALAIDILRHPRVPDTEPHPGHGDFSAEMLRDLGDVGDERTDARPAPMSPRWKTYSDWRTLAQVLAAAIVFIVLLNPVGWILCAALLFWVVARALGSTRPVFDVGVALLFSSVIQLAFSAGLGLPLPSGFVGGMF</sequence>
<dbReference type="Proteomes" id="UP000186108">
    <property type="component" value="Chromosome"/>
</dbReference>
<accession>A0A1B1K5V4</accession>